<sequence>MADDADRANDYVDLTMAHCLSRAPKFDKPSLTECMECGEDIPAKRQAMGGVTLCVDCQSVFEKRGK</sequence>
<evidence type="ECO:0000313" key="6">
    <source>
        <dbReference type="Proteomes" id="UP000000546"/>
    </source>
</evidence>
<name>Q4FUG7_PSYA2</name>
<dbReference type="Gene3D" id="1.20.120.910">
    <property type="entry name" value="DksA, coiled-coil domain"/>
    <property type="match status" value="1"/>
</dbReference>
<dbReference type="STRING" id="259536.Psyc_0478"/>
<evidence type="ECO:0000256" key="2">
    <source>
        <dbReference type="ARBA" id="ARBA00022771"/>
    </source>
</evidence>
<dbReference type="EMBL" id="CP000082">
    <property type="protein sequence ID" value="AAZ18341.1"/>
    <property type="molecule type" value="Genomic_DNA"/>
</dbReference>
<dbReference type="AlphaFoldDB" id="Q4FUG7"/>
<gene>
    <name evidence="5" type="ordered locus">Psyc_0478</name>
</gene>
<dbReference type="Pfam" id="PF01258">
    <property type="entry name" value="zf-dskA_traR"/>
    <property type="match status" value="1"/>
</dbReference>
<dbReference type="OrthoDB" id="962301at2"/>
<keyword evidence="1" id="KW-0479">Metal-binding</keyword>
<dbReference type="RefSeq" id="WP_011279777.1">
    <property type="nucleotide sequence ID" value="NC_007204.1"/>
</dbReference>
<dbReference type="GO" id="GO:1900378">
    <property type="term" value="P:positive regulation of secondary metabolite biosynthetic process"/>
    <property type="evidence" value="ECO:0007669"/>
    <property type="project" value="TreeGrafter"/>
</dbReference>
<dbReference type="KEGG" id="par:Psyc_0478"/>
<accession>Q4FUG7</accession>
<feature type="domain" description="Zinc finger DksA/TraR C4-type" evidence="4">
    <location>
        <begin position="34"/>
        <end position="63"/>
    </location>
</feature>
<proteinExistence type="predicted"/>
<evidence type="ECO:0000256" key="3">
    <source>
        <dbReference type="ARBA" id="ARBA00022833"/>
    </source>
</evidence>
<protein>
    <submittedName>
        <fullName evidence="5">Possible phage TraR/DksA family protein</fullName>
    </submittedName>
</protein>
<evidence type="ECO:0000259" key="4">
    <source>
        <dbReference type="Pfam" id="PF01258"/>
    </source>
</evidence>
<dbReference type="GO" id="GO:0008270">
    <property type="term" value="F:zinc ion binding"/>
    <property type="evidence" value="ECO:0007669"/>
    <property type="project" value="UniProtKB-KW"/>
</dbReference>
<dbReference type="InterPro" id="IPR000962">
    <property type="entry name" value="Znf_DskA_TraR"/>
</dbReference>
<reference evidence="5 6" key="1">
    <citation type="journal article" date="2010" name="Appl. Environ. Microbiol.">
        <title>The genome sequence of Psychrobacter arcticus 273-4, a psychroactive Siberian permafrost bacterium, reveals mechanisms for adaptation to low-temperature growth.</title>
        <authorList>
            <person name="Ayala-del-Rio H.L."/>
            <person name="Chain P.S."/>
            <person name="Grzymski J.J."/>
            <person name="Ponder M.A."/>
            <person name="Ivanova N."/>
            <person name="Bergholz P.W."/>
            <person name="Di Bartolo G."/>
            <person name="Hauser L."/>
            <person name="Land M."/>
            <person name="Bakermans C."/>
            <person name="Rodrigues D."/>
            <person name="Klappenbach J."/>
            <person name="Zarka D."/>
            <person name="Larimer F."/>
            <person name="Richardson P."/>
            <person name="Murray A."/>
            <person name="Thomashow M."/>
            <person name="Tiedje J.M."/>
        </authorList>
    </citation>
    <scope>NUCLEOTIDE SEQUENCE [LARGE SCALE GENOMIC DNA]</scope>
    <source>
        <strain evidence="6">DSM 17307 / VKM B-2377 / 273-4</strain>
    </source>
</reference>
<dbReference type="eggNOG" id="ENOG5031S2V">
    <property type="taxonomic scope" value="Bacteria"/>
</dbReference>
<evidence type="ECO:0000256" key="1">
    <source>
        <dbReference type="ARBA" id="ARBA00022723"/>
    </source>
</evidence>
<evidence type="ECO:0000313" key="5">
    <source>
        <dbReference type="EMBL" id="AAZ18341.1"/>
    </source>
</evidence>
<dbReference type="PANTHER" id="PTHR38777">
    <property type="entry name" value="FELS-2 PROPHAGE PROTEIN"/>
    <property type="match status" value="1"/>
</dbReference>
<keyword evidence="3" id="KW-0862">Zinc</keyword>
<organism evidence="5 6">
    <name type="scientific">Psychrobacter arcticus (strain DSM 17307 / VKM B-2377 / 273-4)</name>
    <dbReference type="NCBI Taxonomy" id="259536"/>
    <lineage>
        <taxon>Bacteria</taxon>
        <taxon>Pseudomonadati</taxon>
        <taxon>Pseudomonadota</taxon>
        <taxon>Gammaproteobacteria</taxon>
        <taxon>Moraxellales</taxon>
        <taxon>Moraxellaceae</taxon>
        <taxon>Psychrobacter</taxon>
    </lineage>
</organism>
<dbReference type="PANTHER" id="PTHR38777:SF1">
    <property type="entry name" value="DNAK SUPPRESSOR PROTEIN"/>
    <property type="match status" value="1"/>
</dbReference>
<keyword evidence="6" id="KW-1185">Reference proteome</keyword>
<keyword evidence="2" id="KW-0863">Zinc-finger</keyword>
<dbReference type="Proteomes" id="UP000000546">
    <property type="component" value="Chromosome"/>
</dbReference>
<dbReference type="HOGENOM" id="CLU_158637_1_1_6"/>